<name>A0A5E4NKL2_9HEMI</name>
<feature type="non-terminal residue" evidence="2">
    <location>
        <position position="54"/>
    </location>
</feature>
<proteinExistence type="predicted"/>
<dbReference type="AlphaFoldDB" id="A0A5E4NKL2"/>
<feature type="region of interest" description="Disordered" evidence="1">
    <location>
        <begin position="1"/>
        <end position="54"/>
    </location>
</feature>
<dbReference type="Proteomes" id="UP000325440">
    <property type="component" value="Unassembled WGS sequence"/>
</dbReference>
<accession>A0A5E4NKL2</accession>
<gene>
    <name evidence="2" type="ORF">CINCED_3A005802</name>
</gene>
<sequence>MKRFLTRFSKHKAEKTIEGDTPKSPSVHTNDSTASENTSVNSSIAFNPEPTRQL</sequence>
<feature type="compositionally biased region" description="Basic residues" evidence="1">
    <location>
        <begin position="1"/>
        <end position="13"/>
    </location>
</feature>
<dbReference type="EMBL" id="CABPRJ010002404">
    <property type="protein sequence ID" value="VVC45476.1"/>
    <property type="molecule type" value="Genomic_DNA"/>
</dbReference>
<reference evidence="2 3" key="1">
    <citation type="submission" date="2019-08" db="EMBL/GenBank/DDBJ databases">
        <authorList>
            <person name="Alioto T."/>
            <person name="Alioto T."/>
            <person name="Gomez Garrido J."/>
        </authorList>
    </citation>
    <scope>NUCLEOTIDE SEQUENCE [LARGE SCALE GENOMIC DNA]</scope>
</reference>
<feature type="compositionally biased region" description="Polar residues" evidence="1">
    <location>
        <begin position="23"/>
        <end position="54"/>
    </location>
</feature>
<protein>
    <submittedName>
        <fullName evidence="2">Uncharacterized protein</fullName>
    </submittedName>
</protein>
<evidence type="ECO:0000313" key="2">
    <source>
        <dbReference type="EMBL" id="VVC45476.1"/>
    </source>
</evidence>
<evidence type="ECO:0000313" key="3">
    <source>
        <dbReference type="Proteomes" id="UP000325440"/>
    </source>
</evidence>
<organism evidence="2 3">
    <name type="scientific">Cinara cedri</name>
    <dbReference type="NCBI Taxonomy" id="506608"/>
    <lineage>
        <taxon>Eukaryota</taxon>
        <taxon>Metazoa</taxon>
        <taxon>Ecdysozoa</taxon>
        <taxon>Arthropoda</taxon>
        <taxon>Hexapoda</taxon>
        <taxon>Insecta</taxon>
        <taxon>Pterygota</taxon>
        <taxon>Neoptera</taxon>
        <taxon>Paraneoptera</taxon>
        <taxon>Hemiptera</taxon>
        <taxon>Sternorrhyncha</taxon>
        <taxon>Aphidomorpha</taxon>
        <taxon>Aphidoidea</taxon>
        <taxon>Aphididae</taxon>
        <taxon>Lachninae</taxon>
        <taxon>Cinara</taxon>
    </lineage>
</organism>
<keyword evidence="3" id="KW-1185">Reference proteome</keyword>
<evidence type="ECO:0000256" key="1">
    <source>
        <dbReference type="SAM" id="MobiDB-lite"/>
    </source>
</evidence>